<keyword evidence="1" id="KW-0812">Transmembrane</keyword>
<dbReference type="GO" id="GO:0044718">
    <property type="term" value="P:siderophore transmembrane transport"/>
    <property type="evidence" value="ECO:0007669"/>
    <property type="project" value="TreeGrafter"/>
</dbReference>
<dbReference type="Pfam" id="PF07715">
    <property type="entry name" value="Plug"/>
    <property type="match status" value="1"/>
</dbReference>
<keyword evidence="1" id="KW-1134">Transmembrane beta strand</keyword>
<dbReference type="PROSITE" id="PS52016">
    <property type="entry name" value="TONB_DEPENDENT_REC_3"/>
    <property type="match status" value="1"/>
</dbReference>
<comment type="subcellular location">
    <subcellularLocation>
        <location evidence="1">Cell outer membrane</location>
        <topology evidence="1">Multi-pass membrane protein</topology>
    </subcellularLocation>
</comment>
<comment type="similarity">
    <text evidence="1">Belongs to the TonB-dependent receptor family.</text>
</comment>
<feature type="signal peptide" evidence="2">
    <location>
        <begin position="1"/>
        <end position="25"/>
    </location>
</feature>
<evidence type="ECO:0000259" key="3">
    <source>
        <dbReference type="Pfam" id="PF07715"/>
    </source>
</evidence>
<keyword evidence="4" id="KW-0675">Receptor</keyword>
<dbReference type="Gene3D" id="2.170.130.10">
    <property type="entry name" value="TonB-dependent receptor, plug domain"/>
    <property type="match status" value="1"/>
</dbReference>
<accession>A0A501XWQ3</accession>
<keyword evidence="1" id="KW-0472">Membrane</keyword>
<evidence type="ECO:0000313" key="5">
    <source>
        <dbReference type="Proteomes" id="UP000319897"/>
    </source>
</evidence>
<gene>
    <name evidence="4" type="ORF">FJQ54_00120</name>
</gene>
<dbReference type="PANTHER" id="PTHR30069:SF40">
    <property type="entry name" value="TONB-DEPENDENT RECEPTOR NMB0964-RELATED"/>
    <property type="match status" value="1"/>
</dbReference>
<feature type="non-terminal residue" evidence="4">
    <location>
        <position position="205"/>
    </location>
</feature>
<protein>
    <submittedName>
        <fullName evidence="4">TonB-dependent receptor</fullName>
    </submittedName>
</protein>
<keyword evidence="1" id="KW-0998">Cell outer membrane</keyword>
<dbReference type="SUPFAM" id="SSF56935">
    <property type="entry name" value="Porins"/>
    <property type="match status" value="1"/>
</dbReference>
<dbReference type="EMBL" id="VFSU01000002">
    <property type="protein sequence ID" value="TPE65036.1"/>
    <property type="molecule type" value="Genomic_DNA"/>
</dbReference>
<dbReference type="GO" id="GO:0009279">
    <property type="term" value="C:cell outer membrane"/>
    <property type="evidence" value="ECO:0007669"/>
    <property type="project" value="UniProtKB-SubCell"/>
</dbReference>
<dbReference type="InterPro" id="IPR039426">
    <property type="entry name" value="TonB-dep_rcpt-like"/>
</dbReference>
<dbReference type="GO" id="GO:0015344">
    <property type="term" value="F:siderophore uptake transmembrane transporter activity"/>
    <property type="evidence" value="ECO:0007669"/>
    <property type="project" value="TreeGrafter"/>
</dbReference>
<evidence type="ECO:0000256" key="2">
    <source>
        <dbReference type="SAM" id="SignalP"/>
    </source>
</evidence>
<organism evidence="4 5">
    <name type="scientific">Sandaracinobacter neustonicus</name>
    <dbReference type="NCBI Taxonomy" id="1715348"/>
    <lineage>
        <taxon>Bacteria</taxon>
        <taxon>Pseudomonadati</taxon>
        <taxon>Pseudomonadota</taxon>
        <taxon>Alphaproteobacteria</taxon>
        <taxon>Sphingomonadales</taxon>
        <taxon>Sphingosinicellaceae</taxon>
        <taxon>Sandaracinobacter</taxon>
    </lineage>
</organism>
<dbReference type="RefSeq" id="WP_181159920.1">
    <property type="nucleotide sequence ID" value="NZ_VFSU01000002.1"/>
</dbReference>
<name>A0A501XWQ3_9SPHN</name>
<keyword evidence="5" id="KW-1185">Reference proteome</keyword>
<dbReference type="AlphaFoldDB" id="A0A501XWQ3"/>
<proteinExistence type="inferred from homology"/>
<keyword evidence="2" id="KW-0732">Signal</keyword>
<feature type="chain" id="PRO_5021299640" evidence="2">
    <location>
        <begin position="26"/>
        <end position="205"/>
    </location>
</feature>
<feature type="domain" description="TonB-dependent receptor plug" evidence="3">
    <location>
        <begin position="52"/>
        <end position="155"/>
    </location>
</feature>
<dbReference type="PANTHER" id="PTHR30069">
    <property type="entry name" value="TONB-DEPENDENT OUTER MEMBRANE RECEPTOR"/>
    <property type="match status" value="1"/>
</dbReference>
<evidence type="ECO:0000313" key="4">
    <source>
        <dbReference type="EMBL" id="TPE65036.1"/>
    </source>
</evidence>
<reference evidence="4 5" key="1">
    <citation type="submission" date="2019-06" db="EMBL/GenBank/DDBJ databases">
        <authorList>
            <person name="Lee I."/>
            <person name="Jang G.I."/>
            <person name="Hwang C.Y."/>
        </authorList>
    </citation>
    <scope>NUCLEOTIDE SEQUENCE [LARGE SCALE GENOMIC DNA]</scope>
    <source>
        <strain evidence="4 5">PAMC 28131</strain>
    </source>
</reference>
<keyword evidence="1" id="KW-0813">Transport</keyword>
<evidence type="ECO:0000256" key="1">
    <source>
        <dbReference type="PROSITE-ProRule" id="PRU01360"/>
    </source>
</evidence>
<dbReference type="InterPro" id="IPR012910">
    <property type="entry name" value="Plug_dom"/>
</dbReference>
<dbReference type="Proteomes" id="UP000319897">
    <property type="component" value="Unassembled WGS sequence"/>
</dbReference>
<dbReference type="InterPro" id="IPR037066">
    <property type="entry name" value="Plug_dom_sf"/>
</dbReference>
<sequence length="205" mass="21153">MRPFPASLLLASALVPIAFSSAALAQQVPQGVHDDVGADIIVTAAFARDRFAVPTAVSVLEGEALTRNIRGSIGETLAKQPGVSATFFGPNASRPILRGFDGERVRILTDGIGSFDVSNTSADHAVAINPLLADRVEVVRGPAALLYGSGAIGGVVNVTDRRIARDIPDEWAHIDAMGTLASGAKERSLAGAIDVPLGKTGLVAH</sequence>
<comment type="caution">
    <text evidence="4">The sequence shown here is derived from an EMBL/GenBank/DDBJ whole genome shotgun (WGS) entry which is preliminary data.</text>
</comment>